<dbReference type="Proteomes" id="UP000751190">
    <property type="component" value="Unassembled WGS sequence"/>
</dbReference>
<feature type="transmembrane region" description="Helical" evidence="7">
    <location>
        <begin position="55"/>
        <end position="76"/>
    </location>
</feature>
<evidence type="ECO:0000313" key="9">
    <source>
        <dbReference type="EMBL" id="KAG8463241.1"/>
    </source>
</evidence>
<evidence type="ECO:0000259" key="8">
    <source>
        <dbReference type="PROSITE" id="PS50850"/>
    </source>
</evidence>
<sequence length="673" mass="69031">MAGGATGAHSASPRGGVTILLSGLGLLTDTYDLQVINLARAFIAVDHPMRAEDEVYITASAVVGAIVGMLVFGALADALGRRAIFITTALLTTLGAFGSALVSSTLPFGSVYTQLAMCRLLMGLGIGGEYPLSAANTAEHSAAAGGRQLAITFSMMGWGGLLAPVVFIVLKLAGASAQATWRLGFAVGGGLSLLGAVLRAFLLRDADKFVAAKEQEVAAAKRHIDEAASVIGSHVRSPGQLLGAHASDGLEEEAGASFHDARGTFLDAPADQPRASDVERAPSPPHAPTSAPAAPPSPPPALAGKHAATSMELLPSRCWSASEDSRPKDGRLATRPAAGATRALRLGSRRESLPHALAVTTAHHLARYWRPLVGTSLCWLLFDIYEYGLNLYTSDIAHALSAGSGGGSGSGGGGGGGGGHSAAAVHGAAGAHAQGTGGGGSDAGAVLDPVVVVLLIRLFTMPGYLLGIFAIHKLGRRETMSCGFAAMGVFFCAFAALWPTLQQHGRIFVALFGVSQVLNYAGAAVATYVLPGEMYASAMRATCHGISAASGKLGAAVGSAAFPIVAQRCGLRVVFALCAAVCALGWLVSEACLPSYDDQVTADLDRAHADDRFLEHLYAPTETRRQSSLVRLWRWMRARGDAGARPDAGCLVVAVLVAVLTIGMGLALAYGRA</sequence>
<gene>
    <name evidence="9" type="ORF">KFE25_011238</name>
</gene>
<organism evidence="9 10">
    <name type="scientific">Diacronema lutheri</name>
    <name type="common">Unicellular marine alga</name>
    <name type="synonym">Monochrysis lutheri</name>
    <dbReference type="NCBI Taxonomy" id="2081491"/>
    <lineage>
        <taxon>Eukaryota</taxon>
        <taxon>Haptista</taxon>
        <taxon>Haptophyta</taxon>
        <taxon>Pavlovophyceae</taxon>
        <taxon>Pavlovales</taxon>
        <taxon>Pavlovaceae</taxon>
        <taxon>Diacronema</taxon>
    </lineage>
</organism>
<feature type="domain" description="Major facilitator superfamily (MFS) profile" evidence="8">
    <location>
        <begin position="18"/>
        <end position="597"/>
    </location>
</feature>
<feature type="region of interest" description="Disordered" evidence="6">
    <location>
        <begin position="264"/>
        <end position="307"/>
    </location>
</feature>
<feature type="transmembrane region" description="Helical" evidence="7">
    <location>
        <begin position="182"/>
        <end position="202"/>
    </location>
</feature>
<evidence type="ECO:0000256" key="6">
    <source>
        <dbReference type="SAM" id="MobiDB-lite"/>
    </source>
</evidence>
<feature type="compositionally biased region" description="Basic and acidic residues" evidence="6">
    <location>
        <begin position="323"/>
        <end position="332"/>
    </location>
</feature>
<evidence type="ECO:0000313" key="10">
    <source>
        <dbReference type="Proteomes" id="UP000751190"/>
    </source>
</evidence>
<keyword evidence="10" id="KW-1185">Reference proteome</keyword>
<dbReference type="Gene3D" id="1.20.1250.20">
    <property type="entry name" value="MFS general substrate transporter like domains"/>
    <property type="match status" value="2"/>
</dbReference>
<dbReference type="SUPFAM" id="SSF103473">
    <property type="entry name" value="MFS general substrate transporter"/>
    <property type="match status" value="1"/>
</dbReference>
<feature type="transmembrane region" description="Helical" evidence="7">
    <location>
        <begin position="569"/>
        <end position="588"/>
    </location>
</feature>
<dbReference type="EMBL" id="JAGTXO010000017">
    <property type="protein sequence ID" value="KAG8463241.1"/>
    <property type="molecule type" value="Genomic_DNA"/>
</dbReference>
<keyword evidence="2" id="KW-0813">Transport</keyword>
<evidence type="ECO:0000256" key="4">
    <source>
        <dbReference type="ARBA" id="ARBA00022989"/>
    </source>
</evidence>
<evidence type="ECO:0000256" key="3">
    <source>
        <dbReference type="ARBA" id="ARBA00022692"/>
    </source>
</evidence>
<feature type="transmembrane region" description="Helical" evidence="7">
    <location>
        <begin position="450"/>
        <end position="471"/>
    </location>
</feature>
<comment type="caution">
    <text evidence="9">The sequence shown here is derived from an EMBL/GenBank/DDBJ whole genome shotgun (WGS) entry which is preliminary data.</text>
</comment>
<feature type="compositionally biased region" description="Pro residues" evidence="6">
    <location>
        <begin position="282"/>
        <end position="301"/>
    </location>
</feature>
<dbReference type="AlphaFoldDB" id="A0A8J5X7Z7"/>
<dbReference type="InterPro" id="IPR036259">
    <property type="entry name" value="MFS_trans_sf"/>
</dbReference>
<reference evidence="9" key="1">
    <citation type="submission" date="2021-05" db="EMBL/GenBank/DDBJ databases">
        <title>The genome of the haptophyte Pavlova lutheri (Diacronema luteri, Pavlovales) - a model for lipid biosynthesis in eukaryotic algae.</title>
        <authorList>
            <person name="Hulatt C.J."/>
            <person name="Posewitz M.C."/>
        </authorList>
    </citation>
    <scope>NUCLEOTIDE SEQUENCE</scope>
    <source>
        <strain evidence="9">NIVA-4/92</strain>
    </source>
</reference>
<feature type="transmembrane region" description="Helical" evidence="7">
    <location>
        <begin position="149"/>
        <end position="170"/>
    </location>
</feature>
<evidence type="ECO:0000256" key="1">
    <source>
        <dbReference type="ARBA" id="ARBA00004141"/>
    </source>
</evidence>
<feature type="transmembrane region" description="Helical" evidence="7">
    <location>
        <begin position="83"/>
        <end position="102"/>
    </location>
</feature>
<dbReference type="InterPro" id="IPR020846">
    <property type="entry name" value="MFS_dom"/>
</dbReference>
<dbReference type="OrthoDB" id="433512at2759"/>
<dbReference type="PROSITE" id="PS50850">
    <property type="entry name" value="MFS"/>
    <property type="match status" value="1"/>
</dbReference>
<evidence type="ECO:0000256" key="7">
    <source>
        <dbReference type="SAM" id="Phobius"/>
    </source>
</evidence>
<proteinExistence type="predicted"/>
<keyword evidence="3 7" id="KW-0812">Transmembrane</keyword>
<dbReference type="Pfam" id="PF00083">
    <property type="entry name" value="Sugar_tr"/>
    <property type="match status" value="2"/>
</dbReference>
<name>A0A8J5X7Z7_DIALT</name>
<evidence type="ECO:0000256" key="5">
    <source>
        <dbReference type="ARBA" id="ARBA00023136"/>
    </source>
</evidence>
<accession>A0A8J5X7Z7</accession>
<feature type="transmembrane region" description="Helical" evidence="7">
    <location>
        <begin position="483"/>
        <end position="501"/>
    </location>
</feature>
<comment type="subcellular location">
    <subcellularLocation>
        <location evidence="1">Membrane</location>
        <topology evidence="1">Multi-pass membrane protein</topology>
    </subcellularLocation>
</comment>
<dbReference type="GO" id="GO:0022857">
    <property type="term" value="F:transmembrane transporter activity"/>
    <property type="evidence" value="ECO:0007669"/>
    <property type="project" value="InterPro"/>
</dbReference>
<feature type="transmembrane region" description="Helical" evidence="7">
    <location>
        <begin position="507"/>
        <end position="530"/>
    </location>
</feature>
<feature type="transmembrane region" description="Helical" evidence="7">
    <location>
        <begin position="651"/>
        <end position="670"/>
    </location>
</feature>
<dbReference type="PANTHER" id="PTHR23511">
    <property type="entry name" value="SYNAPTIC VESICLE GLYCOPROTEIN 2"/>
    <property type="match status" value="1"/>
</dbReference>
<keyword evidence="5 7" id="KW-0472">Membrane</keyword>
<dbReference type="GO" id="GO:0016020">
    <property type="term" value="C:membrane"/>
    <property type="evidence" value="ECO:0007669"/>
    <property type="project" value="UniProtKB-SubCell"/>
</dbReference>
<keyword evidence="4 7" id="KW-1133">Transmembrane helix</keyword>
<dbReference type="InterPro" id="IPR005828">
    <property type="entry name" value="MFS_sugar_transport-like"/>
</dbReference>
<protein>
    <recommendedName>
        <fullName evidence="8">Major facilitator superfamily (MFS) profile domain-containing protein</fullName>
    </recommendedName>
</protein>
<feature type="region of interest" description="Disordered" evidence="6">
    <location>
        <begin position="319"/>
        <end position="346"/>
    </location>
</feature>
<dbReference type="OMA" id="TKWLIPE"/>
<evidence type="ECO:0000256" key="2">
    <source>
        <dbReference type="ARBA" id="ARBA00022448"/>
    </source>
</evidence>
<dbReference type="PANTHER" id="PTHR23511:SF34">
    <property type="entry name" value="SYNAPTIC VESICLE GLYCOPROTEIN 2"/>
    <property type="match status" value="1"/>
</dbReference>